<protein>
    <recommendedName>
        <fullName evidence="1">NadR/Ttd14 AAA domain-containing protein</fullName>
    </recommendedName>
</protein>
<dbReference type="Gene3D" id="3.40.50.300">
    <property type="entry name" value="P-loop containing nucleotide triphosphate hydrolases"/>
    <property type="match status" value="1"/>
</dbReference>
<keyword evidence="3" id="KW-1185">Reference proteome</keyword>
<dbReference type="InParanoid" id="A0A0C3G554"/>
<dbReference type="CDD" id="cd02019">
    <property type="entry name" value="NK"/>
    <property type="match status" value="1"/>
</dbReference>
<dbReference type="Proteomes" id="UP000054166">
    <property type="component" value="Unassembled WGS sequence"/>
</dbReference>
<sequence>MRSHSNELPITAIYIIGPSSTGKTTLCSALSKALALEAPSYITEVARKVMRSKGFTREHVGKLEMQEAIMEAQLDAEMEGRMYVAHRGQSQMLLSDRSAVDAIAYTILTSKNKEEAEYKRRILVGSPQFQLALSSYRQAIFILLTPVPEWLVDDGVRSMDDGHRCLAVFRQVLSELEIKYEEIGGNMKDLSDRVEFVKWAANFRQ</sequence>
<reference evidence="2 3" key="1">
    <citation type="submission" date="2014-04" db="EMBL/GenBank/DDBJ databases">
        <authorList>
            <consortium name="DOE Joint Genome Institute"/>
            <person name="Kuo A."/>
            <person name="Tarkka M."/>
            <person name="Buscot F."/>
            <person name="Kohler A."/>
            <person name="Nagy L.G."/>
            <person name="Floudas D."/>
            <person name="Copeland A."/>
            <person name="Barry K.W."/>
            <person name="Cichocki N."/>
            <person name="Veneault-Fourrey C."/>
            <person name="LaButti K."/>
            <person name="Lindquist E.A."/>
            <person name="Lipzen A."/>
            <person name="Lundell T."/>
            <person name="Morin E."/>
            <person name="Murat C."/>
            <person name="Sun H."/>
            <person name="Tunlid A."/>
            <person name="Henrissat B."/>
            <person name="Grigoriev I.V."/>
            <person name="Hibbett D.S."/>
            <person name="Martin F."/>
            <person name="Nordberg H.P."/>
            <person name="Cantor M.N."/>
            <person name="Hua S.X."/>
        </authorList>
    </citation>
    <scope>NUCLEOTIDE SEQUENCE [LARGE SCALE GENOMIC DNA]</scope>
    <source>
        <strain evidence="2 3">F 1598</strain>
    </source>
</reference>
<dbReference type="InterPro" id="IPR038727">
    <property type="entry name" value="NadR/Ttd14_AAA_dom"/>
</dbReference>
<dbReference type="InterPro" id="IPR027417">
    <property type="entry name" value="P-loop_NTPase"/>
</dbReference>
<dbReference type="SUPFAM" id="SSF52540">
    <property type="entry name" value="P-loop containing nucleoside triphosphate hydrolases"/>
    <property type="match status" value="1"/>
</dbReference>
<dbReference type="OrthoDB" id="6118920at2759"/>
<dbReference type="Pfam" id="PF13521">
    <property type="entry name" value="AAA_28"/>
    <property type="match status" value="1"/>
</dbReference>
<feature type="domain" description="NadR/Ttd14 AAA" evidence="1">
    <location>
        <begin position="13"/>
        <end position="187"/>
    </location>
</feature>
<dbReference type="HOGENOM" id="CLU_087993_0_0_1"/>
<evidence type="ECO:0000313" key="3">
    <source>
        <dbReference type="Proteomes" id="UP000054166"/>
    </source>
</evidence>
<accession>A0A0C3G554</accession>
<name>A0A0C3G554_PILCF</name>
<organism evidence="2 3">
    <name type="scientific">Piloderma croceum (strain F 1598)</name>
    <dbReference type="NCBI Taxonomy" id="765440"/>
    <lineage>
        <taxon>Eukaryota</taxon>
        <taxon>Fungi</taxon>
        <taxon>Dikarya</taxon>
        <taxon>Basidiomycota</taxon>
        <taxon>Agaricomycotina</taxon>
        <taxon>Agaricomycetes</taxon>
        <taxon>Agaricomycetidae</taxon>
        <taxon>Atheliales</taxon>
        <taxon>Atheliaceae</taxon>
        <taxon>Piloderma</taxon>
    </lineage>
</organism>
<evidence type="ECO:0000259" key="1">
    <source>
        <dbReference type="Pfam" id="PF13521"/>
    </source>
</evidence>
<proteinExistence type="predicted"/>
<dbReference type="EMBL" id="KN832984">
    <property type="protein sequence ID" value="KIM85766.1"/>
    <property type="molecule type" value="Genomic_DNA"/>
</dbReference>
<reference evidence="3" key="2">
    <citation type="submission" date="2015-01" db="EMBL/GenBank/DDBJ databases">
        <title>Evolutionary Origins and Diversification of the Mycorrhizal Mutualists.</title>
        <authorList>
            <consortium name="DOE Joint Genome Institute"/>
            <consortium name="Mycorrhizal Genomics Consortium"/>
            <person name="Kohler A."/>
            <person name="Kuo A."/>
            <person name="Nagy L.G."/>
            <person name="Floudas D."/>
            <person name="Copeland A."/>
            <person name="Barry K.W."/>
            <person name="Cichocki N."/>
            <person name="Veneault-Fourrey C."/>
            <person name="LaButti K."/>
            <person name="Lindquist E.A."/>
            <person name="Lipzen A."/>
            <person name="Lundell T."/>
            <person name="Morin E."/>
            <person name="Murat C."/>
            <person name="Riley R."/>
            <person name="Ohm R."/>
            <person name="Sun H."/>
            <person name="Tunlid A."/>
            <person name="Henrissat B."/>
            <person name="Grigoriev I.V."/>
            <person name="Hibbett D.S."/>
            <person name="Martin F."/>
        </authorList>
    </citation>
    <scope>NUCLEOTIDE SEQUENCE [LARGE SCALE GENOMIC DNA]</scope>
    <source>
        <strain evidence="3">F 1598</strain>
    </source>
</reference>
<gene>
    <name evidence="2" type="ORF">PILCRDRAFT_86904</name>
</gene>
<dbReference type="AlphaFoldDB" id="A0A0C3G554"/>
<evidence type="ECO:0000313" key="2">
    <source>
        <dbReference type="EMBL" id="KIM85766.1"/>
    </source>
</evidence>